<dbReference type="GO" id="GO:0055085">
    <property type="term" value="P:transmembrane transport"/>
    <property type="evidence" value="ECO:0007669"/>
    <property type="project" value="InterPro"/>
</dbReference>
<accession>A0A2M9R691</accession>
<sequence length="154" mass="17698">MKIKTTFLFFTLLLWWNMNAQTSEEQPQKTKVVVEDVYHEVDVLARYHGGYDVVLKKVEAATKNCKKRKLKGKRKNAVVVAELLINRKGEVVEVNIVKSEADFCDEAIIKALKETNHWIPALINNKPVNSYLQFTVNLQNSYRNEKMNASSALN</sequence>
<reference evidence="3 4" key="1">
    <citation type="submission" date="2017-06" db="EMBL/GenBank/DDBJ databases">
        <title>Description of Avrilella dinanensis gen. nov. sp. nov.</title>
        <authorList>
            <person name="Leyer C."/>
            <person name="Sassi M."/>
            <person name="Minet J."/>
            <person name="Kayal S."/>
            <person name="Cattoir V."/>
        </authorList>
    </citation>
    <scope>NUCLEOTIDE SEQUENCE [LARGE SCALE GENOMIC DNA]</scope>
    <source>
        <strain evidence="3 4">UR159</strain>
    </source>
</reference>
<dbReference type="EMBL" id="NIPO01000001">
    <property type="protein sequence ID" value="PJR04382.1"/>
    <property type="molecule type" value="Genomic_DNA"/>
</dbReference>
<organism evidence="3 4">
    <name type="scientific">Avrilella dinanensis</name>
    <dbReference type="NCBI Taxonomy" id="2008672"/>
    <lineage>
        <taxon>Bacteria</taxon>
        <taxon>Pseudomonadati</taxon>
        <taxon>Bacteroidota</taxon>
        <taxon>Flavobacteriia</taxon>
        <taxon>Flavobacteriales</taxon>
        <taxon>Flavobacteriaceae</taxon>
        <taxon>Avrilella</taxon>
    </lineage>
</organism>
<protein>
    <recommendedName>
        <fullName evidence="2">TonB C-terminal domain-containing protein</fullName>
    </recommendedName>
</protein>
<keyword evidence="1" id="KW-0732">Signal</keyword>
<feature type="domain" description="TonB C-terminal" evidence="2">
    <location>
        <begin position="73"/>
        <end position="137"/>
    </location>
</feature>
<dbReference type="Pfam" id="PF03544">
    <property type="entry name" value="TonB_C"/>
    <property type="match status" value="1"/>
</dbReference>
<feature type="signal peptide" evidence="1">
    <location>
        <begin position="1"/>
        <end position="20"/>
    </location>
</feature>
<dbReference type="InterPro" id="IPR037682">
    <property type="entry name" value="TonB_C"/>
</dbReference>
<comment type="caution">
    <text evidence="3">The sequence shown here is derived from an EMBL/GenBank/DDBJ whole genome shotgun (WGS) entry which is preliminary data.</text>
</comment>
<keyword evidence="4" id="KW-1185">Reference proteome</keyword>
<evidence type="ECO:0000256" key="1">
    <source>
        <dbReference type="SAM" id="SignalP"/>
    </source>
</evidence>
<evidence type="ECO:0000313" key="4">
    <source>
        <dbReference type="Proteomes" id="UP000231960"/>
    </source>
</evidence>
<feature type="chain" id="PRO_5014734851" description="TonB C-terminal domain-containing protein" evidence="1">
    <location>
        <begin position="21"/>
        <end position="154"/>
    </location>
</feature>
<evidence type="ECO:0000313" key="3">
    <source>
        <dbReference type="EMBL" id="PJR04382.1"/>
    </source>
</evidence>
<dbReference type="RefSeq" id="WP_100677942.1">
    <property type="nucleotide sequence ID" value="NZ_NIPO01000001.1"/>
</dbReference>
<dbReference type="OrthoDB" id="9812355at2"/>
<dbReference type="Gene3D" id="3.30.1150.10">
    <property type="match status" value="1"/>
</dbReference>
<dbReference type="Proteomes" id="UP000231960">
    <property type="component" value="Unassembled WGS sequence"/>
</dbReference>
<dbReference type="SUPFAM" id="SSF74653">
    <property type="entry name" value="TolA/TonB C-terminal domain"/>
    <property type="match status" value="1"/>
</dbReference>
<name>A0A2M9R691_9FLAO</name>
<gene>
    <name evidence="3" type="ORF">CDL10_07405</name>
</gene>
<proteinExistence type="predicted"/>
<dbReference type="AlphaFoldDB" id="A0A2M9R691"/>
<evidence type="ECO:0000259" key="2">
    <source>
        <dbReference type="Pfam" id="PF03544"/>
    </source>
</evidence>